<sequence length="451" mass="50203">MKRRNIQLFLLLGILALTSLFSCGVDRWPEYYKWTGRDLWIDSVMREEYLWFEDIPNTKDLNYFLEPDAFLKKIISPLDKGYSSVDTLYATPLPSYGFDYTLYSMVGNDTAFNALITYVIPGSPAAEVGLKRGEWIMKVNDDFITKKTEELLKEGENRKLLMGEYSTQENEAGETEGVITSYGEANLPASRPVEDVAIPTYDVLTGGVGYLAYNSFSTENNSELLRLSQYYKENNVKEFVLDLRYNAGGAMDCVQLLATILAPADKLGSTLASLEYSQKQMSKDRELTFDDQLLQGGSNLNLSKVYILTSSTTAGAAEMLINCLKPYMTVVLVGATTKGENVATASFSSDKFQWILRPVVCEVFNSEGKADYSTGFTADYAVNSLQDFAKVLPLGDPNEEMLSAALGIIDGSIVLPEPEPKPDPEPEPETQMKAVKSMKVKRTFRNGLIIK</sequence>
<proteinExistence type="predicted"/>
<dbReference type="Gene3D" id="3.90.226.10">
    <property type="entry name" value="2-enoyl-CoA Hydratase, Chain A, domain 1"/>
    <property type="match status" value="1"/>
</dbReference>
<dbReference type="CDD" id="cd07561">
    <property type="entry name" value="Peptidase_S41_CPP_like"/>
    <property type="match status" value="1"/>
</dbReference>
<comment type="caution">
    <text evidence="3">The sequence shown here is derived from an EMBL/GenBank/DDBJ whole genome shotgun (WGS) entry which is preliminary data.</text>
</comment>
<dbReference type="SUPFAM" id="SSF52096">
    <property type="entry name" value="ClpP/crotonase"/>
    <property type="match status" value="1"/>
</dbReference>
<feature type="domain" description="PDZ" evidence="2">
    <location>
        <begin position="96"/>
        <end position="154"/>
    </location>
</feature>
<evidence type="ECO:0000259" key="2">
    <source>
        <dbReference type="PROSITE" id="PS50106"/>
    </source>
</evidence>
<dbReference type="EMBL" id="QRZF01000006">
    <property type="protein sequence ID" value="RGV53895.1"/>
    <property type="molecule type" value="Genomic_DNA"/>
</dbReference>
<evidence type="ECO:0000313" key="4">
    <source>
        <dbReference type="Proteomes" id="UP000283850"/>
    </source>
</evidence>
<dbReference type="Gene3D" id="3.30.750.170">
    <property type="match status" value="1"/>
</dbReference>
<reference evidence="3 4" key="1">
    <citation type="submission" date="2018-08" db="EMBL/GenBank/DDBJ databases">
        <title>A genome reference for cultivated species of the human gut microbiota.</title>
        <authorList>
            <person name="Zou Y."/>
            <person name="Xue W."/>
            <person name="Luo G."/>
        </authorList>
    </citation>
    <scope>NUCLEOTIDE SEQUENCE [LARGE SCALE GENOMIC DNA]</scope>
    <source>
        <strain evidence="3 4">AF14-32</strain>
    </source>
</reference>
<evidence type="ECO:0000256" key="1">
    <source>
        <dbReference type="SAM" id="MobiDB-lite"/>
    </source>
</evidence>
<dbReference type="GO" id="GO:0006508">
    <property type="term" value="P:proteolysis"/>
    <property type="evidence" value="ECO:0007669"/>
    <property type="project" value="InterPro"/>
</dbReference>
<dbReference type="Pfam" id="PF03572">
    <property type="entry name" value="Peptidase_S41"/>
    <property type="match status" value="1"/>
</dbReference>
<dbReference type="PROSITE" id="PS50106">
    <property type="entry name" value="PDZ"/>
    <property type="match status" value="1"/>
</dbReference>
<organism evidence="3 4">
    <name type="scientific">Bacteroides intestinalis</name>
    <dbReference type="NCBI Taxonomy" id="329854"/>
    <lineage>
        <taxon>Bacteria</taxon>
        <taxon>Pseudomonadati</taxon>
        <taxon>Bacteroidota</taxon>
        <taxon>Bacteroidia</taxon>
        <taxon>Bacteroidales</taxon>
        <taxon>Bacteroidaceae</taxon>
        <taxon>Bacteroides</taxon>
    </lineage>
</organism>
<name>A0A412Y902_9BACE</name>
<dbReference type="Pfam" id="PF18294">
    <property type="entry name" value="Pept_S41_N"/>
    <property type="match status" value="1"/>
</dbReference>
<accession>A0A412Y902</accession>
<dbReference type="Gene3D" id="2.30.42.10">
    <property type="match status" value="1"/>
</dbReference>
<dbReference type="GO" id="GO:0007165">
    <property type="term" value="P:signal transduction"/>
    <property type="evidence" value="ECO:0007669"/>
    <property type="project" value="TreeGrafter"/>
</dbReference>
<gene>
    <name evidence="3" type="ORF">DWW10_10220</name>
</gene>
<dbReference type="Proteomes" id="UP000283850">
    <property type="component" value="Unassembled WGS sequence"/>
</dbReference>
<dbReference type="InterPro" id="IPR001478">
    <property type="entry name" value="PDZ"/>
</dbReference>
<dbReference type="InterPro" id="IPR005151">
    <property type="entry name" value="Tail-specific_protease"/>
</dbReference>
<dbReference type="GO" id="GO:0030288">
    <property type="term" value="C:outer membrane-bounded periplasmic space"/>
    <property type="evidence" value="ECO:0007669"/>
    <property type="project" value="TreeGrafter"/>
</dbReference>
<dbReference type="SUPFAM" id="SSF50156">
    <property type="entry name" value="PDZ domain-like"/>
    <property type="match status" value="1"/>
</dbReference>
<dbReference type="InterPro" id="IPR041613">
    <property type="entry name" value="Pept_S41_N"/>
</dbReference>
<feature type="region of interest" description="Disordered" evidence="1">
    <location>
        <begin position="415"/>
        <end position="436"/>
    </location>
</feature>
<dbReference type="RefSeq" id="WP_022392186.1">
    <property type="nucleotide sequence ID" value="NZ_QRZF01000006.1"/>
</dbReference>
<dbReference type="AlphaFoldDB" id="A0A412Y902"/>
<dbReference type="PROSITE" id="PS51257">
    <property type="entry name" value="PROKAR_LIPOPROTEIN"/>
    <property type="match status" value="1"/>
</dbReference>
<dbReference type="GO" id="GO:0008236">
    <property type="term" value="F:serine-type peptidase activity"/>
    <property type="evidence" value="ECO:0007669"/>
    <property type="project" value="InterPro"/>
</dbReference>
<dbReference type="InterPro" id="IPR029045">
    <property type="entry name" value="ClpP/crotonase-like_dom_sf"/>
</dbReference>
<evidence type="ECO:0000313" key="3">
    <source>
        <dbReference type="EMBL" id="RGV53895.1"/>
    </source>
</evidence>
<dbReference type="GO" id="GO:0004175">
    <property type="term" value="F:endopeptidase activity"/>
    <property type="evidence" value="ECO:0007669"/>
    <property type="project" value="TreeGrafter"/>
</dbReference>
<protein>
    <submittedName>
        <fullName evidence="3">Peptidase S41</fullName>
    </submittedName>
</protein>
<dbReference type="PANTHER" id="PTHR32060">
    <property type="entry name" value="TAIL-SPECIFIC PROTEASE"/>
    <property type="match status" value="1"/>
</dbReference>
<dbReference type="InterPro" id="IPR036034">
    <property type="entry name" value="PDZ_sf"/>
</dbReference>
<dbReference type="PANTHER" id="PTHR32060:SF30">
    <property type="entry name" value="CARBOXY-TERMINAL PROCESSING PROTEASE CTPA"/>
    <property type="match status" value="1"/>
</dbReference>